<sequence>MWTATSDPTWPLAAVCASPATQEPATIAMALHGSGRRRYGHRTQQLAAMTLRTAARRRRSARRHGRARGRGKRGRKLPPDEDSAPPEPIVAATTWGPCGAARALGDARVRADDAGGAGPQRTQRREQGMAAWPRGTCGRSGARRRREEDGGRRSSPSPPRSLRGAEPRRARPGPLLLRYVAVGEGEGVGREGPALSGVGPCSSRRPPPRRARIRPASRARGVANGHVGSDVAVHVGSQHWSEAFWTSSDTLE</sequence>
<feature type="compositionally biased region" description="Basic residues" evidence="1">
    <location>
        <begin position="206"/>
        <end position="217"/>
    </location>
</feature>
<evidence type="ECO:0000313" key="3">
    <source>
        <dbReference type="Proteomes" id="UP000823388"/>
    </source>
</evidence>
<comment type="caution">
    <text evidence="2">The sequence shown here is derived from an EMBL/GenBank/DDBJ whole genome shotgun (WGS) entry which is preliminary data.</text>
</comment>
<name>A0A8T0NR23_PANVG</name>
<dbReference type="AlphaFoldDB" id="A0A8T0NR23"/>
<evidence type="ECO:0000256" key="1">
    <source>
        <dbReference type="SAM" id="MobiDB-lite"/>
    </source>
</evidence>
<feature type="region of interest" description="Disordered" evidence="1">
    <location>
        <begin position="111"/>
        <end position="173"/>
    </location>
</feature>
<dbReference type="EMBL" id="CM029053">
    <property type="protein sequence ID" value="KAG2550452.1"/>
    <property type="molecule type" value="Genomic_DNA"/>
</dbReference>
<proteinExistence type="predicted"/>
<gene>
    <name evidence="2" type="ORF">PVAP13_9KG340732</name>
</gene>
<reference evidence="2" key="1">
    <citation type="submission" date="2020-05" db="EMBL/GenBank/DDBJ databases">
        <title>WGS assembly of Panicum virgatum.</title>
        <authorList>
            <person name="Lovell J.T."/>
            <person name="Jenkins J."/>
            <person name="Shu S."/>
            <person name="Juenger T.E."/>
            <person name="Schmutz J."/>
        </authorList>
    </citation>
    <scope>NUCLEOTIDE SEQUENCE</scope>
    <source>
        <strain evidence="2">AP13</strain>
    </source>
</reference>
<accession>A0A8T0NR23</accession>
<dbReference type="Proteomes" id="UP000823388">
    <property type="component" value="Chromosome 9K"/>
</dbReference>
<feature type="compositionally biased region" description="Basic residues" evidence="1">
    <location>
        <begin position="54"/>
        <end position="76"/>
    </location>
</feature>
<protein>
    <submittedName>
        <fullName evidence="2">Uncharacterized protein</fullName>
    </submittedName>
</protein>
<feature type="region of interest" description="Disordered" evidence="1">
    <location>
        <begin position="187"/>
        <end position="225"/>
    </location>
</feature>
<evidence type="ECO:0000313" key="2">
    <source>
        <dbReference type="EMBL" id="KAG2550452.1"/>
    </source>
</evidence>
<keyword evidence="3" id="KW-1185">Reference proteome</keyword>
<organism evidence="2 3">
    <name type="scientific">Panicum virgatum</name>
    <name type="common">Blackwell switchgrass</name>
    <dbReference type="NCBI Taxonomy" id="38727"/>
    <lineage>
        <taxon>Eukaryota</taxon>
        <taxon>Viridiplantae</taxon>
        <taxon>Streptophyta</taxon>
        <taxon>Embryophyta</taxon>
        <taxon>Tracheophyta</taxon>
        <taxon>Spermatophyta</taxon>
        <taxon>Magnoliopsida</taxon>
        <taxon>Liliopsida</taxon>
        <taxon>Poales</taxon>
        <taxon>Poaceae</taxon>
        <taxon>PACMAD clade</taxon>
        <taxon>Panicoideae</taxon>
        <taxon>Panicodae</taxon>
        <taxon>Paniceae</taxon>
        <taxon>Panicinae</taxon>
        <taxon>Panicum</taxon>
        <taxon>Panicum sect. Hiantes</taxon>
    </lineage>
</organism>
<feature type="region of interest" description="Disordered" evidence="1">
    <location>
        <begin position="52"/>
        <end position="96"/>
    </location>
</feature>